<dbReference type="InterPro" id="IPR036164">
    <property type="entry name" value="bL21-like_sf"/>
</dbReference>
<dbReference type="GO" id="GO:0006412">
    <property type="term" value="P:translation"/>
    <property type="evidence" value="ECO:0007669"/>
    <property type="project" value="InterPro"/>
</dbReference>
<evidence type="ECO:0000256" key="6">
    <source>
        <dbReference type="SAM" id="MobiDB-lite"/>
    </source>
</evidence>
<name>A0A161KGC0_9ZZZZ</name>
<dbReference type="GO" id="GO:0005737">
    <property type="term" value="C:cytoplasm"/>
    <property type="evidence" value="ECO:0007669"/>
    <property type="project" value="UniProtKB-ARBA"/>
</dbReference>
<protein>
    <submittedName>
        <fullName evidence="7">LSU ribosomal protein L21p</fullName>
    </submittedName>
</protein>
<dbReference type="GO" id="GO:0003735">
    <property type="term" value="F:structural constituent of ribosome"/>
    <property type="evidence" value="ECO:0007669"/>
    <property type="project" value="InterPro"/>
</dbReference>
<feature type="compositionally biased region" description="Basic and acidic residues" evidence="6">
    <location>
        <begin position="113"/>
        <end position="128"/>
    </location>
</feature>
<dbReference type="AlphaFoldDB" id="A0A161KGC0"/>
<evidence type="ECO:0000256" key="5">
    <source>
        <dbReference type="ARBA" id="ARBA00023274"/>
    </source>
</evidence>
<keyword evidence="5" id="KW-0687">Ribonucleoprotein</keyword>
<feature type="region of interest" description="Disordered" evidence="6">
    <location>
        <begin position="104"/>
        <end position="128"/>
    </location>
</feature>
<dbReference type="GO" id="GO:0005840">
    <property type="term" value="C:ribosome"/>
    <property type="evidence" value="ECO:0007669"/>
    <property type="project" value="UniProtKB-KW"/>
</dbReference>
<dbReference type="InterPro" id="IPR018258">
    <property type="entry name" value="Ribosomal_bL21_CS"/>
</dbReference>
<dbReference type="GO" id="GO:1990904">
    <property type="term" value="C:ribonucleoprotein complex"/>
    <property type="evidence" value="ECO:0007669"/>
    <property type="project" value="UniProtKB-KW"/>
</dbReference>
<dbReference type="PANTHER" id="PTHR21349">
    <property type="entry name" value="50S RIBOSOMAL PROTEIN L21"/>
    <property type="match status" value="1"/>
</dbReference>
<dbReference type="PROSITE" id="PS01169">
    <property type="entry name" value="RIBOSOMAL_L21"/>
    <property type="match status" value="1"/>
</dbReference>
<reference evidence="7" key="1">
    <citation type="submission" date="2015-10" db="EMBL/GenBank/DDBJ databases">
        <authorList>
            <person name="Gilbert D.G."/>
        </authorList>
    </citation>
    <scope>NUCLEOTIDE SEQUENCE</scope>
</reference>
<dbReference type="SUPFAM" id="SSF141091">
    <property type="entry name" value="L21p-like"/>
    <property type="match status" value="1"/>
</dbReference>
<keyword evidence="2" id="KW-0699">rRNA-binding</keyword>
<accession>A0A161KGC0</accession>
<evidence type="ECO:0000256" key="2">
    <source>
        <dbReference type="ARBA" id="ARBA00022730"/>
    </source>
</evidence>
<gene>
    <name evidence="7" type="ORF">MGWOODY_Mmi2100</name>
</gene>
<dbReference type="InterPro" id="IPR001787">
    <property type="entry name" value="Ribosomal_bL21"/>
</dbReference>
<evidence type="ECO:0000313" key="7">
    <source>
        <dbReference type="EMBL" id="CUV08371.1"/>
    </source>
</evidence>
<keyword evidence="4 7" id="KW-0689">Ribosomal protein</keyword>
<dbReference type="NCBIfam" id="TIGR00061">
    <property type="entry name" value="L21"/>
    <property type="match status" value="1"/>
</dbReference>
<evidence type="ECO:0000256" key="3">
    <source>
        <dbReference type="ARBA" id="ARBA00022884"/>
    </source>
</evidence>
<dbReference type="Pfam" id="PF00829">
    <property type="entry name" value="Ribosomal_L21p"/>
    <property type="match status" value="1"/>
</dbReference>
<keyword evidence="3" id="KW-0694">RNA-binding</keyword>
<evidence type="ECO:0000256" key="4">
    <source>
        <dbReference type="ARBA" id="ARBA00022980"/>
    </source>
</evidence>
<sequence>MYAIVNISGKQFKASEGARVRIPKQTGDTGATLTFDNVLLFHDGTNTQIGTPTVSGASVTATVVDHGRERKILIYKKKRRKGYQRKNGHRQWYTEIEIQKIKASAVKKSKAAPKKEKPKVKETAQDKE</sequence>
<dbReference type="PANTHER" id="PTHR21349:SF0">
    <property type="entry name" value="LARGE RIBOSOMAL SUBUNIT PROTEIN BL21M"/>
    <property type="match status" value="1"/>
</dbReference>
<organism evidence="7">
    <name type="scientific">hydrothermal vent metagenome</name>
    <dbReference type="NCBI Taxonomy" id="652676"/>
    <lineage>
        <taxon>unclassified sequences</taxon>
        <taxon>metagenomes</taxon>
        <taxon>ecological metagenomes</taxon>
    </lineage>
</organism>
<dbReference type="InterPro" id="IPR028909">
    <property type="entry name" value="bL21-like"/>
</dbReference>
<dbReference type="EMBL" id="FAXC01000047">
    <property type="protein sequence ID" value="CUV08371.1"/>
    <property type="molecule type" value="Genomic_DNA"/>
</dbReference>
<evidence type="ECO:0000256" key="1">
    <source>
        <dbReference type="ARBA" id="ARBA00008563"/>
    </source>
</evidence>
<proteinExistence type="inferred from homology"/>
<dbReference type="GO" id="GO:0019843">
    <property type="term" value="F:rRNA binding"/>
    <property type="evidence" value="ECO:0007669"/>
    <property type="project" value="UniProtKB-KW"/>
</dbReference>
<dbReference type="HAMAP" id="MF_01363">
    <property type="entry name" value="Ribosomal_bL21"/>
    <property type="match status" value="1"/>
</dbReference>
<comment type="similarity">
    <text evidence="1">Belongs to the bacterial ribosomal protein bL21 family.</text>
</comment>